<dbReference type="GO" id="GO:0005730">
    <property type="term" value="C:nucleolus"/>
    <property type="evidence" value="ECO:0007669"/>
    <property type="project" value="Ensembl"/>
</dbReference>
<dbReference type="CDD" id="cd16884">
    <property type="entry name" value="ARID_ARID5A"/>
    <property type="match status" value="1"/>
</dbReference>
<dbReference type="GO" id="GO:0071391">
    <property type="term" value="P:cellular response to estrogen stimulus"/>
    <property type="evidence" value="ECO:0007669"/>
    <property type="project" value="Ensembl"/>
</dbReference>
<protein>
    <submittedName>
        <fullName evidence="9">AT-rich interaction domain 5A</fullName>
    </submittedName>
</protein>
<keyword evidence="5" id="KW-0804">Transcription</keyword>
<dbReference type="Ensembl" id="ENSMGAT00000027817.1">
    <property type="protein sequence ID" value="ENSMGAP00000032940.1"/>
    <property type="gene ID" value="ENSMGAG00000019407.1"/>
</dbReference>
<dbReference type="GO" id="GO:0032729">
    <property type="term" value="P:positive regulation of type II interferon production"/>
    <property type="evidence" value="ECO:0007669"/>
    <property type="project" value="Ensembl"/>
</dbReference>
<keyword evidence="10" id="KW-1185">Reference proteome</keyword>
<feature type="compositionally biased region" description="Basic and acidic residues" evidence="7">
    <location>
        <begin position="379"/>
        <end position="390"/>
    </location>
</feature>
<dbReference type="GO" id="GO:0046966">
    <property type="term" value="F:nuclear thyroid hormone receptor binding"/>
    <property type="evidence" value="ECO:0007669"/>
    <property type="project" value="Ensembl"/>
</dbReference>
<dbReference type="GO" id="GO:0032760">
    <property type="term" value="P:positive regulation of tumor necrosis factor production"/>
    <property type="evidence" value="ECO:0007669"/>
    <property type="project" value="Ensembl"/>
</dbReference>
<dbReference type="GO" id="GO:2000556">
    <property type="term" value="P:positive regulation of T-helper 1 cell cytokine production"/>
    <property type="evidence" value="ECO:0007669"/>
    <property type="project" value="Ensembl"/>
</dbReference>
<feature type="region of interest" description="Disordered" evidence="7">
    <location>
        <begin position="475"/>
        <end position="500"/>
    </location>
</feature>
<evidence type="ECO:0000256" key="7">
    <source>
        <dbReference type="SAM" id="MobiDB-lite"/>
    </source>
</evidence>
<evidence type="ECO:0000256" key="1">
    <source>
        <dbReference type="ARBA" id="ARBA00004123"/>
    </source>
</evidence>
<evidence type="ECO:0000313" key="10">
    <source>
        <dbReference type="Proteomes" id="UP000001645"/>
    </source>
</evidence>
<evidence type="ECO:0000256" key="6">
    <source>
        <dbReference type="ARBA" id="ARBA00023242"/>
    </source>
</evidence>
<proteinExistence type="predicted"/>
<sequence>MSPKPWGVRKTQHSHSVLCPKTPLGSGKERVNGTRTRAATHATSLSGDESSSAFIPSPVTPHSTALFLPAPPEAETPSPEQAKPADANGEKEEEEAFLVSLYKFMKERHTPIERIPHLGFKQINLWKIYKAVEKLGAYELVTGRRLWKNVYDELGGSPGSTSAATCTRRHYERLVLPYVRHLKGEDDKPLPPSKPRKQYKVSKGTEMGEKSRRSKKEKGREQVAPEKAKTEVAATPRASKEDPTEAQEQGQPAEGRTSPTAPAPSPSAGCPSTCRAHAEAYKRLFSSFYSKGNHPIMSPLAKKKLLAQVSKAESLHCLKRHCLEGREVASSAHPNPEPSQPAVSPHLKEQRSPETQGLKDTPRGGRSEAGPIPTASPGRTDRQPYPRAEDGGPAPAVFTGFFHAYRNEVLKPISCHPFGGYFSNLKDFLEPQPEDTEAGREQPQDLRSKAWSRESPQPAAFAAVKACWVPPGAGFAPLTQSPTAPTAKRSRDEEALGPSRKLQVVSPFLHETEGRDKGAGSPRSHQGLAKPKAIIPGPGYAAPLTSVPQAPDVYKGAMLRFPVNFSNNPLEHLKNQAAPPVPSLSINPFIIPAFPSPVIATSVQPSDPRHYPTSYEGSLQHRLYPTATWHSQHTYSTPHTSAFHRNTKL</sequence>
<dbReference type="GO" id="GO:2000318">
    <property type="term" value="P:positive regulation of T-helper 17 type immune response"/>
    <property type="evidence" value="ECO:0007669"/>
    <property type="project" value="Ensembl"/>
</dbReference>
<dbReference type="GO" id="GO:0003714">
    <property type="term" value="F:transcription corepressor activity"/>
    <property type="evidence" value="ECO:0007669"/>
    <property type="project" value="Ensembl"/>
</dbReference>
<dbReference type="OrthoDB" id="1938591at2759"/>
<reference evidence="9" key="2">
    <citation type="submission" date="2025-08" db="UniProtKB">
        <authorList>
            <consortium name="Ensembl"/>
        </authorList>
    </citation>
    <scope>IDENTIFICATION</scope>
</reference>
<dbReference type="SMART" id="SM00501">
    <property type="entry name" value="BRIGHT"/>
    <property type="match status" value="1"/>
</dbReference>
<dbReference type="PANTHER" id="PTHR13964:SF25">
    <property type="entry name" value="AT-RICH INTERACTIVE DOMAIN-CONTAINING PROTEIN 5A"/>
    <property type="match status" value="1"/>
</dbReference>
<dbReference type="InterPro" id="IPR051232">
    <property type="entry name" value="ARID/SWI1_ChromRemod"/>
</dbReference>
<dbReference type="GO" id="GO:0032740">
    <property type="term" value="P:positive regulation of interleukin-17 production"/>
    <property type="evidence" value="ECO:0007669"/>
    <property type="project" value="Ensembl"/>
</dbReference>
<name>A0A803YME2_MELGA</name>
<feature type="compositionally biased region" description="Polar residues" evidence="7">
    <location>
        <begin position="33"/>
        <end position="54"/>
    </location>
</feature>
<dbReference type="InParanoid" id="A0A803YME2"/>
<dbReference type="GO" id="GO:0000122">
    <property type="term" value="P:negative regulation of transcription by RNA polymerase II"/>
    <property type="evidence" value="ECO:0007669"/>
    <property type="project" value="Ensembl"/>
</dbReference>
<dbReference type="PANTHER" id="PTHR13964">
    <property type="entry name" value="RBP-RELATED"/>
    <property type="match status" value="1"/>
</dbReference>
<dbReference type="GO" id="GO:0071222">
    <property type="term" value="P:cellular response to lipopolysaccharide"/>
    <property type="evidence" value="ECO:0007669"/>
    <property type="project" value="Ensembl"/>
</dbReference>
<evidence type="ECO:0000256" key="3">
    <source>
        <dbReference type="ARBA" id="ARBA00023125"/>
    </source>
</evidence>
<feature type="region of interest" description="Disordered" evidence="7">
    <location>
        <begin position="1"/>
        <end position="90"/>
    </location>
</feature>
<dbReference type="PROSITE" id="PS51011">
    <property type="entry name" value="ARID"/>
    <property type="match status" value="1"/>
</dbReference>
<reference evidence="9" key="1">
    <citation type="journal article" date="2010" name="PLoS Biol.">
        <title>Multi-platform next-generation sequencing of the domestic turkey (Meleagris gallopavo): genome assembly and analysis.</title>
        <authorList>
            <person name="Dalloul R.A."/>
            <person name="Long J.A."/>
            <person name="Zimin A.V."/>
            <person name="Aslam L."/>
            <person name="Beal K."/>
            <person name="Blomberg L.A."/>
            <person name="Bouffard P."/>
            <person name="Burt D.W."/>
            <person name="Crasta O."/>
            <person name="Crooijmans R.P."/>
            <person name="Cooper K."/>
            <person name="Coulombe R.A."/>
            <person name="De S."/>
            <person name="Delany M.E."/>
            <person name="Dodgson J.B."/>
            <person name="Dong J.J."/>
            <person name="Evans C."/>
            <person name="Frederickson K.M."/>
            <person name="Flicek P."/>
            <person name="Florea L."/>
            <person name="Folkerts O."/>
            <person name="Groenen M.A."/>
            <person name="Harkins T.T."/>
            <person name="Herrero J."/>
            <person name="Hoffmann S."/>
            <person name="Megens H.J."/>
            <person name="Jiang A."/>
            <person name="de Jong P."/>
            <person name="Kaiser P."/>
            <person name="Kim H."/>
            <person name="Kim K.W."/>
            <person name="Kim S."/>
            <person name="Langenberger D."/>
            <person name="Lee M.K."/>
            <person name="Lee T."/>
            <person name="Mane S."/>
            <person name="Marcais G."/>
            <person name="Marz M."/>
            <person name="McElroy A.P."/>
            <person name="Modise T."/>
            <person name="Nefedov M."/>
            <person name="Notredame C."/>
            <person name="Paton I.R."/>
            <person name="Payne W.S."/>
            <person name="Pertea G."/>
            <person name="Prickett D."/>
            <person name="Puiu D."/>
            <person name="Qioa D."/>
            <person name="Raineri E."/>
            <person name="Ruffier M."/>
            <person name="Salzberg S.L."/>
            <person name="Schatz M.C."/>
            <person name="Scheuring C."/>
            <person name="Schmidt C.J."/>
            <person name="Schroeder S."/>
            <person name="Searle S.M."/>
            <person name="Smith E.J."/>
            <person name="Smith J."/>
            <person name="Sonstegard T.S."/>
            <person name="Stadler P.F."/>
            <person name="Tafer H."/>
            <person name="Tu Z.J."/>
            <person name="Van Tassell C.P."/>
            <person name="Vilella A.J."/>
            <person name="Williams K.P."/>
            <person name="Yorke J.A."/>
            <person name="Zhang L."/>
            <person name="Zhang H.B."/>
            <person name="Zhang X."/>
            <person name="Zhang Y."/>
            <person name="Reed K.M."/>
        </authorList>
    </citation>
    <scope>NUCLEOTIDE SEQUENCE [LARGE SCALE GENOMIC DNA]</scope>
</reference>
<evidence type="ECO:0000256" key="2">
    <source>
        <dbReference type="ARBA" id="ARBA00023015"/>
    </source>
</evidence>
<feature type="region of interest" description="Disordered" evidence="7">
    <location>
        <begin position="512"/>
        <end position="534"/>
    </location>
</feature>
<feature type="domain" description="ARID" evidence="8">
    <location>
        <begin position="91"/>
        <end position="183"/>
    </location>
</feature>
<dbReference type="GO" id="GO:0046965">
    <property type="term" value="F:nuclear retinoid X receptor binding"/>
    <property type="evidence" value="ECO:0007669"/>
    <property type="project" value="Ensembl"/>
</dbReference>
<dbReference type="GO" id="GO:0030331">
    <property type="term" value="F:nuclear estrogen receptor binding"/>
    <property type="evidence" value="ECO:0007669"/>
    <property type="project" value="Ensembl"/>
</dbReference>
<dbReference type="Pfam" id="PF01388">
    <property type="entry name" value="ARID"/>
    <property type="match status" value="1"/>
</dbReference>
<dbReference type="GO" id="GO:0002062">
    <property type="term" value="P:chondrocyte differentiation"/>
    <property type="evidence" value="ECO:0007669"/>
    <property type="project" value="Ensembl"/>
</dbReference>
<feature type="compositionally biased region" description="Basic and acidic residues" evidence="7">
    <location>
        <begin position="218"/>
        <end position="230"/>
    </location>
</feature>
<feature type="region of interest" description="Disordered" evidence="7">
    <location>
        <begin position="182"/>
        <end position="272"/>
    </location>
</feature>
<dbReference type="GO" id="GO:0035925">
    <property type="term" value="F:mRNA 3'-UTR AU-rich region binding"/>
    <property type="evidence" value="ECO:0007669"/>
    <property type="project" value="Ensembl"/>
</dbReference>
<dbReference type="GO" id="GO:0045944">
    <property type="term" value="P:positive regulation of transcription by RNA polymerase II"/>
    <property type="evidence" value="ECO:0007669"/>
    <property type="project" value="Ensembl"/>
</dbReference>
<dbReference type="Proteomes" id="UP000001645">
    <property type="component" value="Unplaced"/>
</dbReference>
<feature type="region of interest" description="Disordered" evidence="7">
    <location>
        <begin position="431"/>
        <end position="454"/>
    </location>
</feature>
<accession>A0A803YME2</accession>
<dbReference type="AlphaFoldDB" id="A0A803YME2"/>
<dbReference type="GO" id="GO:0042802">
    <property type="term" value="F:identical protein binding"/>
    <property type="evidence" value="ECO:0007669"/>
    <property type="project" value="Ensembl"/>
</dbReference>
<evidence type="ECO:0000256" key="4">
    <source>
        <dbReference type="ARBA" id="ARBA00023159"/>
    </source>
</evidence>
<keyword evidence="2" id="KW-0805">Transcription regulation</keyword>
<evidence type="ECO:0000313" key="9">
    <source>
        <dbReference type="Ensembl" id="ENSMGAP00000032940.1"/>
    </source>
</evidence>
<comment type="subcellular location">
    <subcellularLocation>
        <location evidence="1">Nucleus</location>
    </subcellularLocation>
</comment>
<keyword evidence="4" id="KW-0010">Activator</keyword>
<feature type="region of interest" description="Disordered" evidence="7">
    <location>
        <begin position="328"/>
        <end position="392"/>
    </location>
</feature>
<dbReference type="Gene3D" id="1.10.150.60">
    <property type="entry name" value="ARID DNA-binding domain"/>
    <property type="match status" value="1"/>
</dbReference>
<organism evidence="9 10">
    <name type="scientific">Meleagris gallopavo</name>
    <name type="common">Wild turkey</name>
    <dbReference type="NCBI Taxonomy" id="9103"/>
    <lineage>
        <taxon>Eukaryota</taxon>
        <taxon>Metazoa</taxon>
        <taxon>Chordata</taxon>
        <taxon>Craniata</taxon>
        <taxon>Vertebrata</taxon>
        <taxon>Euteleostomi</taxon>
        <taxon>Archelosauria</taxon>
        <taxon>Archosauria</taxon>
        <taxon>Dinosauria</taxon>
        <taxon>Saurischia</taxon>
        <taxon>Theropoda</taxon>
        <taxon>Coelurosauria</taxon>
        <taxon>Aves</taxon>
        <taxon>Neognathae</taxon>
        <taxon>Galloanserae</taxon>
        <taxon>Galliformes</taxon>
        <taxon>Phasianidae</taxon>
        <taxon>Meleagridinae</taxon>
        <taxon>Meleagris</taxon>
    </lineage>
</organism>
<dbReference type="GO" id="GO:0050681">
    <property type="term" value="F:nuclear androgen receptor binding"/>
    <property type="evidence" value="ECO:0007669"/>
    <property type="project" value="Ensembl"/>
</dbReference>
<dbReference type="SUPFAM" id="SSF46774">
    <property type="entry name" value="ARID-like"/>
    <property type="match status" value="1"/>
</dbReference>
<dbReference type="GO" id="GO:0000976">
    <property type="term" value="F:transcription cis-regulatory region binding"/>
    <property type="evidence" value="ECO:0007669"/>
    <property type="project" value="TreeGrafter"/>
</dbReference>
<dbReference type="GO" id="GO:0005654">
    <property type="term" value="C:nucleoplasm"/>
    <property type="evidence" value="ECO:0007669"/>
    <property type="project" value="Ensembl"/>
</dbReference>
<dbReference type="InterPro" id="IPR001606">
    <property type="entry name" value="ARID_dom"/>
</dbReference>
<dbReference type="GO" id="GO:0003682">
    <property type="term" value="F:chromatin binding"/>
    <property type="evidence" value="ECO:0007669"/>
    <property type="project" value="Ensembl"/>
</dbReference>
<keyword evidence="6" id="KW-0539">Nucleus</keyword>
<evidence type="ECO:0000256" key="5">
    <source>
        <dbReference type="ARBA" id="ARBA00023163"/>
    </source>
</evidence>
<dbReference type="GO" id="GO:0032755">
    <property type="term" value="P:positive regulation of interleukin-6 production"/>
    <property type="evidence" value="ECO:0007669"/>
    <property type="project" value="Ensembl"/>
</dbReference>
<reference evidence="9" key="3">
    <citation type="submission" date="2025-09" db="UniProtKB">
        <authorList>
            <consortium name="Ensembl"/>
        </authorList>
    </citation>
    <scope>IDENTIFICATION</scope>
</reference>
<dbReference type="InterPro" id="IPR036431">
    <property type="entry name" value="ARID_dom_sf"/>
</dbReference>
<dbReference type="GO" id="GO:0035613">
    <property type="term" value="F:RNA stem-loop binding"/>
    <property type="evidence" value="ECO:0007669"/>
    <property type="project" value="Ensembl"/>
</dbReference>
<dbReference type="SMART" id="SM01014">
    <property type="entry name" value="ARID"/>
    <property type="match status" value="1"/>
</dbReference>
<dbReference type="FunFam" id="1.10.150.60:FF:000004">
    <property type="entry name" value="AT-rich interactive domain-containing protein 5B"/>
    <property type="match status" value="1"/>
</dbReference>
<gene>
    <name evidence="9" type="primary">ARID5A</name>
</gene>
<dbReference type="GO" id="GO:0005667">
    <property type="term" value="C:transcription regulator complex"/>
    <property type="evidence" value="ECO:0007669"/>
    <property type="project" value="Ensembl"/>
</dbReference>
<dbReference type="GeneTree" id="ENSGT00940000161253"/>
<dbReference type="GO" id="GO:1905870">
    <property type="term" value="P:positive regulation of 3'-UTR-mediated mRNA stabilization"/>
    <property type="evidence" value="ECO:0007669"/>
    <property type="project" value="Ensembl"/>
</dbReference>
<evidence type="ECO:0000259" key="8">
    <source>
        <dbReference type="PROSITE" id="PS51011"/>
    </source>
</evidence>
<keyword evidence="3" id="KW-0238">DNA-binding</keyword>
<feature type="compositionally biased region" description="Basic and acidic residues" evidence="7">
    <location>
        <begin position="437"/>
        <end position="452"/>
    </location>
</feature>